<dbReference type="RefSeq" id="WP_359268430.1">
    <property type="nucleotide sequence ID" value="NZ_JBEZNA010000004.1"/>
</dbReference>
<evidence type="ECO:0000313" key="2">
    <source>
        <dbReference type="Proteomes" id="UP001551584"/>
    </source>
</evidence>
<protein>
    <submittedName>
        <fullName evidence="1">Uncharacterized protein</fullName>
    </submittedName>
</protein>
<organism evidence="1 2">
    <name type="scientific">Streptomyces chilikensis</name>
    <dbReference type="NCBI Taxonomy" id="1194079"/>
    <lineage>
        <taxon>Bacteria</taxon>
        <taxon>Bacillati</taxon>
        <taxon>Actinomycetota</taxon>
        <taxon>Actinomycetes</taxon>
        <taxon>Kitasatosporales</taxon>
        <taxon>Streptomycetaceae</taxon>
        <taxon>Streptomyces</taxon>
    </lineage>
</organism>
<dbReference type="InterPro" id="IPR044925">
    <property type="entry name" value="His-Me_finger_sf"/>
</dbReference>
<keyword evidence="2" id="KW-1185">Reference proteome</keyword>
<gene>
    <name evidence="1" type="ORF">AB0D95_03255</name>
</gene>
<name>A0ABV3EJB9_9ACTN</name>
<reference evidence="1 2" key="1">
    <citation type="submission" date="2024-06" db="EMBL/GenBank/DDBJ databases">
        <title>The Natural Products Discovery Center: Release of the First 8490 Sequenced Strains for Exploring Actinobacteria Biosynthetic Diversity.</title>
        <authorList>
            <person name="Kalkreuter E."/>
            <person name="Kautsar S.A."/>
            <person name="Yang D."/>
            <person name="Bader C.D."/>
            <person name="Teijaro C.N."/>
            <person name="Fluegel L."/>
            <person name="Davis C.M."/>
            <person name="Simpson J.R."/>
            <person name="Lauterbach L."/>
            <person name="Steele A.D."/>
            <person name="Gui C."/>
            <person name="Meng S."/>
            <person name="Li G."/>
            <person name="Viehrig K."/>
            <person name="Ye F."/>
            <person name="Su P."/>
            <person name="Kiefer A.F."/>
            <person name="Nichols A."/>
            <person name="Cepeda A.J."/>
            <person name="Yan W."/>
            <person name="Fan B."/>
            <person name="Jiang Y."/>
            <person name="Adhikari A."/>
            <person name="Zheng C.-J."/>
            <person name="Schuster L."/>
            <person name="Cowan T.M."/>
            <person name="Smanski M.J."/>
            <person name="Chevrette M.G."/>
            <person name="De Carvalho L.P.S."/>
            <person name="Shen B."/>
        </authorList>
    </citation>
    <scope>NUCLEOTIDE SEQUENCE [LARGE SCALE GENOMIC DNA]</scope>
    <source>
        <strain evidence="1 2">NPDC048117</strain>
    </source>
</reference>
<comment type="caution">
    <text evidence="1">The sequence shown here is derived from an EMBL/GenBank/DDBJ whole genome shotgun (WGS) entry which is preliminary data.</text>
</comment>
<sequence>MAESTAPPARRAECGHCGTEISRTNRVHQQCFPAYRDAALRAADSSRCTIVEHDERCPRPRVAMDWCKIHHQRWTRTGDPTTVTRRPAGELMRLVQEAATVTDRCVLVPNAKSRPTLIYKGRPTIAARAVWIEATGEDPGDQQVLHSCHRGDAGCIAFGCLRLGSHAENMVDRSHAGSQSGELNGLAVLTWEKVRAIRAEYVPRLVSQRFLATKYGVSQGVINQILTGRTWREEQQETGQQRDAVVFAVGAIPAQAPSSEALEAEFWSHVDTQGGDMDACWLWTGDLQHQGYGVWKGVLAHRQAYVLTHGPIPERDETGARIVLDHACHDPAVCEGGDFCPHRRCVNPYGHLAPVTQRVNTSPSRSSRNWVR</sequence>
<evidence type="ECO:0000313" key="1">
    <source>
        <dbReference type="EMBL" id="MEU9576301.1"/>
    </source>
</evidence>
<accession>A0ABV3EJB9</accession>
<dbReference type="EMBL" id="JBEZNA010000004">
    <property type="protein sequence ID" value="MEU9576301.1"/>
    <property type="molecule type" value="Genomic_DNA"/>
</dbReference>
<proteinExistence type="predicted"/>
<dbReference type="Proteomes" id="UP001551584">
    <property type="component" value="Unassembled WGS sequence"/>
</dbReference>
<dbReference type="SUPFAM" id="SSF54060">
    <property type="entry name" value="His-Me finger endonucleases"/>
    <property type="match status" value="2"/>
</dbReference>